<comment type="caution">
    <text evidence="1">The sequence shown here is derived from an EMBL/GenBank/DDBJ whole genome shotgun (WGS) entry which is preliminary data.</text>
</comment>
<dbReference type="EMBL" id="MU266834">
    <property type="protein sequence ID" value="KAH7918192.1"/>
    <property type="molecule type" value="Genomic_DNA"/>
</dbReference>
<proteinExistence type="predicted"/>
<protein>
    <submittedName>
        <fullName evidence="1">Uncharacterized protein</fullName>
    </submittedName>
</protein>
<accession>A0ACB8AY16</accession>
<keyword evidence="2" id="KW-1185">Reference proteome</keyword>
<reference evidence="1" key="1">
    <citation type="journal article" date="2021" name="New Phytol.">
        <title>Evolutionary innovations through gain and loss of genes in the ectomycorrhizal Boletales.</title>
        <authorList>
            <person name="Wu G."/>
            <person name="Miyauchi S."/>
            <person name="Morin E."/>
            <person name="Kuo A."/>
            <person name="Drula E."/>
            <person name="Varga T."/>
            <person name="Kohler A."/>
            <person name="Feng B."/>
            <person name="Cao Y."/>
            <person name="Lipzen A."/>
            <person name="Daum C."/>
            <person name="Hundley H."/>
            <person name="Pangilinan J."/>
            <person name="Johnson J."/>
            <person name="Barry K."/>
            <person name="LaButti K."/>
            <person name="Ng V."/>
            <person name="Ahrendt S."/>
            <person name="Min B."/>
            <person name="Choi I.G."/>
            <person name="Park H."/>
            <person name="Plett J.M."/>
            <person name="Magnuson J."/>
            <person name="Spatafora J.W."/>
            <person name="Nagy L.G."/>
            <person name="Henrissat B."/>
            <person name="Grigoriev I.V."/>
            <person name="Yang Z.L."/>
            <person name="Xu J."/>
            <person name="Martin F.M."/>
        </authorList>
    </citation>
    <scope>NUCLEOTIDE SEQUENCE</scope>
    <source>
        <strain evidence="1">KUC20120723A-06</strain>
    </source>
</reference>
<organism evidence="1 2">
    <name type="scientific">Leucogyrophana mollusca</name>
    <dbReference type="NCBI Taxonomy" id="85980"/>
    <lineage>
        <taxon>Eukaryota</taxon>
        <taxon>Fungi</taxon>
        <taxon>Dikarya</taxon>
        <taxon>Basidiomycota</taxon>
        <taxon>Agaricomycotina</taxon>
        <taxon>Agaricomycetes</taxon>
        <taxon>Agaricomycetidae</taxon>
        <taxon>Boletales</taxon>
        <taxon>Boletales incertae sedis</taxon>
        <taxon>Leucogyrophana</taxon>
    </lineage>
</organism>
<evidence type="ECO:0000313" key="2">
    <source>
        <dbReference type="Proteomes" id="UP000790709"/>
    </source>
</evidence>
<dbReference type="Proteomes" id="UP000790709">
    <property type="component" value="Unassembled WGS sequence"/>
</dbReference>
<name>A0ACB8AY16_9AGAM</name>
<gene>
    <name evidence="1" type="ORF">BV22DRAFT_1024987</name>
</gene>
<evidence type="ECO:0000313" key="1">
    <source>
        <dbReference type="EMBL" id="KAH7918192.1"/>
    </source>
</evidence>
<sequence length="553" mass="61336">MLVQSYDIPRRVQGLTRMRAWQKLSKEAHAKVNMRRREVSTKYWSAIDDVWKMIDEASENIVVDNNKSLRRVQPELHMGRALSRTKCTKVSDWNTFCWKKSQSENNNHNIGGSGKDVLPMLVWDLSAEYAVLSQEERDAITEEYKQYKDTKILGRCISTKSRINNVTHTVKAVEQHISPPPSPCTTPHSVLNILQLNSLNSHTGVESILFITHGSTDLPLRPIGFATHGVKEFMPTVMGMDTQDSITKMEGFAVQGIKGRAAKNHQQRVSEVRGKIHKEIVSQLEIIMGQPKVKMHWKYYWQNVVKVYQVQIVGWPDNSPFANLSDVSSALPDLQSLLRKWKSGVIHWEKVSDEELKRLTVECHQRLENGEIEDPRHCTRSDKGKTRAKHSCGVNKSKAAAPTYKSSATINSDDEDHSPPSVPTTASLAPHASPSPPVSSSPPTDPASIPTIPDVPQSALQLSQTGVPSTYCPPHAGVLPLPSNNANSTMERLNSGLNNTFNASQSTGLTTDTANSASTEDVGDMAFDMSQFVDFDFDGALTSLDTIYGNNGL</sequence>